<dbReference type="GO" id="GO:0003700">
    <property type="term" value="F:DNA-binding transcription factor activity"/>
    <property type="evidence" value="ECO:0007669"/>
    <property type="project" value="InterPro"/>
</dbReference>
<dbReference type="PROSITE" id="PS01117">
    <property type="entry name" value="HTH_MARR_1"/>
    <property type="match status" value="1"/>
</dbReference>
<dbReference type="PRINTS" id="PR00598">
    <property type="entry name" value="HTHMARR"/>
</dbReference>
<dbReference type="InterPro" id="IPR000835">
    <property type="entry name" value="HTH_MarR-typ"/>
</dbReference>
<dbReference type="InterPro" id="IPR036388">
    <property type="entry name" value="WH-like_DNA-bd_sf"/>
</dbReference>
<organism evidence="5 6">
    <name type="scientific">Novispirillum itersonii</name>
    <name type="common">Aquaspirillum itersonii</name>
    <dbReference type="NCBI Taxonomy" id="189"/>
    <lineage>
        <taxon>Bacteria</taxon>
        <taxon>Pseudomonadati</taxon>
        <taxon>Pseudomonadota</taxon>
        <taxon>Alphaproteobacteria</taxon>
        <taxon>Rhodospirillales</taxon>
        <taxon>Novispirillaceae</taxon>
        <taxon>Novispirillum</taxon>
    </lineage>
</organism>
<dbReference type="PROSITE" id="PS50995">
    <property type="entry name" value="HTH_MARR_2"/>
    <property type="match status" value="1"/>
</dbReference>
<dbReference type="SMART" id="SM00347">
    <property type="entry name" value="HTH_MARR"/>
    <property type="match status" value="1"/>
</dbReference>
<gene>
    <name evidence="5" type="ORF">FHS48_000590</name>
</gene>
<proteinExistence type="predicted"/>
<dbReference type="Proteomes" id="UP000544872">
    <property type="component" value="Unassembled WGS sequence"/>
</dbReference>
<evidence type="ECO:0000313" key="5">
    <source>
        <dbReference type="EMBL" id="MBB6209209.1"/>
    </source>
</evidence>
<evidence type="ECO:0000256" key="3">
    <source>
        <dbReference type="ARBA" id="ARBA00023163"/>
    </source>
</evidence>
<dbReference type="RefSeq" id="WP_184261237.1">
    <property type="nucleotide sequence ID" value="NZ_JACIIX010000001.1"/>
</dbReference>
<evidence type="ECO:0000256" key="1">
    <source>
        <dbReference type="ARBA" id="ARBA00023015"/>
    </source>
</evidence>
<dbReference type="AlphaFoldDB" id="A0A7X0DLI8"/>
<keyword evidence="3" id="KW-0804">Transcription</keyword>
<evidence type="ECO:0000259" key="4">
    <source>
        <dbReference type="PROSITE" id="PS50995"/>
    </source>
</evidence>
<evidence type="ECO:0000256" key="2">
    <source>
        <dbReference type="ARBA" id="ARBA00023125"/>
    </source>
</evidence>
<accession>A0A7X0DLI8</accession>
<dbReference type="SUPFAM" id="SSF46785">
    <property type="entry name" value="Winged helix' DNA-binding domain"/>
    <property type="match status" value="1"/>
</dbReference>
<sequence length="173" mass="19883">MSDLKAGVNQLFLREEELRKAMELLFFAYRDFTAEADVVLSDLGLGRAHHRVIYFVGRHKDISVSDLLRILRITKQSLSRVLSELVREGYILQKPGQQDRRQRLLDLTDKGVDLERQLSERQRQLVARAFREAGGEAVDGFRKVMIGMIDEPDRERFLPAPGTPAALLRRARP</sequence>
<dbReference type="InterPro" id="IPR023187">
    <property type="entry name" value="Tscrpt_reg_MarR-type_CS"/>
</dbReference>
<reference evidence="5 6" key="1">
    <citation type="submission" date="2020-08" db="EMBL/GenBank/DDBJ databases">
        <title>Genomic Encyclopedia of Type Strains, Phase IV (KMG-IV): sequencing the most valuable type-strain genomes for metagenomic binning, comparative biology and taxonomic classification.</title>
        <authorList>
            <person name="Goeker M."/>
        </authorList>
    </citation>
    <scope>NUCLEOTIDE SEQUENCE [LARGE SCALE GENOMIC DNA]</scope>
    <source>
        <strain evidence="5 6">DSM 11590</strain>
    </source>
</reference>
<dbReference type="PANTHER" id="PTHR33164:SF44">
    <property type="entry name" value="TRANSCRIPTIONAL REGULATORY PROTEIN"/>
    <property type="match status" value="1"/>
</dbReference>
<name>A0A7X0DLI8_NOVIT</name>
<keyword evidence="1" id="KW-0805">Transcription regulation</keyword>
<dbReference type="EMBL" id="JACIIX010000001">
    <property type="protein sequence ID" value="MBB6209209.1"/>
    <property type="molecule type" value="Genomic_DNA"/>
</dbReference>
<keyword evidence="2 5" id="KW-0238">DNA-binding</keyword>
<dbReference type="InterPro" id="IPR036390">
    <property type="entry name" value="WH_DNA-bd_sf"/>
</dbReference>
<dbReference type="Pfam" id="PF12802">
    <property type="entry name" value="MarR_2"/>
    <property type="match status" value="1"/>
</dbReference>
<dbReference type="PANTHER" id="PTHR33164">
    <property type="entry name" value="TRANSCRIPTIONAL REGULATOR, MARR FAMILY"/>
    <property type="match status" value="1"/>
</dbReference>
<protein>
    <submittedName>
        <fullName evidence="5">DNA-binding MarR family transcriptional regulator</fullName>
    </submittedName>
</protein>
<evidence type="ECO:0000313" key="6">
    <source>
        <dbReference type="Proteomes" id="UP000544872"/>
    </source>
</evidence>
<keyword evidence="6" id="KW-1185">Reference proteome</keyword>
<feature type="domain" description="HTH marR-type" evidence="4">
    <location>
        <begin position="15"/>
        <end position="150"/>
    </location>
</feature>
<comment type="caution">
    <text evidence="5">The sequence shown here is derived from an EMBL/GenBank/DDBJ whole genome shotgun (WGS) entry which is preliminary data.</text>
</comment>
<dbReference type="GO" id="GO:0006950">
    <property type="term" value="P:response to stress"/>
    <property type="evidence" value="ECO:0007669"/>
    <property type="project" value="TreeGrafter"/>
</dbReference>
<dbReference type="InterPro" id="IPR039422">
    <property type="entry name" value="MarR/SlyA-like"/>
</dbReference>
<dbReference type="GO" id="GO:0003677">
    <property type="term" value="F:DNA binding"/>
    <property type="evidence" value="ECO:0007669"/>
    <property type="project" value="UniProtKB-KW"/>
</dbReference>
<dbReference type="Gene3D" id="1.10.10.10">
    <property type="entry name" value="Winged helix-like DNA-binding domain superfamily/Winged helix DNA-binding domain"/>
    <property type="match status" value="1"/>
</dbReference>